<sequence>SSSRFKMLSCDGLIDVPILVQVPALLQQQSTPSKQRRTCRSQTGENDFFDGPSLASTSKLKSATNKGRRKITSHPGAGDLLDVPILTTTSKLKNLFDIPLPTASSELGNLFDVPLRSNYSAPVMPICHNACGIVCSAVNSETNEPGNLFDVPLTSASSIQGNLFEAPLASTSSGIVRLAMNSETNELENLYDVPLTSASSEHGNLFGVPLASTSSGVVCLAVHSETNELENLYDVPLTSASSECGNLFDVPLASASIETVRLAMNSETNKLENLYDVPLTSASSECGNLLDVPLEKTNELENLYDVPLTSASSEHGNLFGVQLASTSSGVVRLAVHSETNELDNLYDMPLTSASSECGNLFDVPLASASIENVRLAMNSETNKLENLYDVPLTSSLSECGNLFDVPLASASTEIVRLAMNSETNELENLYEVPLTNASSERGNLFDVPLASTSSGVVRLAINSETNEFENLYDVPLLISASNGLANLYHLINVQVQSLPVEDTSSIDFSNIVNPDQGAYMQNASPGVGGAYIQDGNFSRPGTIVNHAKRLQGELTKLGLRIKAHEENLRFVKKETDNVDESILDLEVSLAKHRCKNEATTGIHNSTHVQTEEYTVQQILRQVKSAAGVICQLKINHATQVSNLPLTKDVLGIVATLGHVDDDNLSRLFSEFLGLRKMMAIVCMTYEGVKSIETYEMDGKISKASGLHGIGASIGKPVDGRFEVMCLEGLRPYVGDIVSDDPQRKLALTKPRLPNGECPSGFLGFAVNMINLDCSYLSYLTASGIGLRETLFYNLFSRVQVYRTRADMLLALPFICDGALSLDGGIIRSAGMLVLGDRKDVEVRFPLTPPTKKMALNDMDTEDTLKLKKWEKERILEDLQREQQLLALVKQSFESKRQEFTKNVWPKAHPM</sequence>
<feature type="region of interest" description="Disordered" evidence="2">
    <location>
        <begin position="30"/>
        <end position="51"/>
    </location>
</feature>
<feature type="coiled-coil region" evidence="1">
    <location>
        <begin position="547"/>
        <end position="574"/>
    </location>
</feature>
<accession>A0AAD4XJ27</accession>
<feature type="non-terminal residue" evidence="3">
    <location>
        <position position="1"/>
    </location>
</feature>
<dbReference type="PANTHER" id="PTHR33566">
    <property type="entry name" value="EN/SPM-LIKE TRANSPOSON-RELATED"/>
    <property type="match status" value="1"/>
</dbReference>
<evidence type="ECO:0000313" key="4">
    <source>
        <dbReference type="Proteomes" id="UP001202328"/>
    </source>
</evidence>
<reference evidence="3" key="1">
    <citation type="submission" date="2022-04" db="EMBL/GenBank/DDBJ databases">
        <title>A functionally conserved STORR gene fusion in Papaver species that diverged 16.8 million years ago.</title>
        <authorList>
            <person name="Catania T."/>
        </authorList>
    </citation>
    <scope>NUCLEOTIDE SEQUENCE</scope>
    <source>
        <strain evidence="3">S-188037</strain>
    </source>
</reference>
<gene>
    <name evidence="3" type="ORF">MKW98_027317</name>
</gene>
<organism evidence="3 4">
    <name type="scientific">Papaver atlanticum</name>
    <dbReference type="NCBI Taxonomy" id="357466"/>
    <lineage>
        <taxon>Eukaryota</taxon>
        <taxon>Viridiplantae</taxon>
        <taxon>Streptophyta</taxon>
        <taxon>Embryophyta</taxon>
        <taxon>Tracheophyta</taxon>
        <taxon>Spermatophyta</taxon>
        <taxon>Magnoliopsida</taxon>
        <taxon>Ranunculales</taxon>
        <taxon>Papaveraceae</taxon>
        <taxon>Papaveroideae</taxon>
        <taxon>Papaver</taxon>
    </lineage>
</organism>
<evidence type="ECO:0000256" key="1">
    <source>
        <dbReference type="SAM" id="Coils"/>
    </source>
</evidence>
<dbReference type="Proteomes" id="UP001202328">
    <property type="component" value="Unassembled WGS sequence"/>
</dbReference>
<name>A0AAD4XJ27_9MAGN</name>
<evidence type="ECO:0008006" key="5">
    <source>
        <dbReference type="Google" id="ProtNLM"/>
    </source>
</evidence>
<proteinExistence type="predicted"/>
<evidence type="ECO:0000256" key="2">
    <source>
        <dbReference type="SAM" id="MobiDB-lite"/>
    </source>
</evidence>
<dbReference type="PANTHER" id="PTHR33566:SF6">
    <property type="entry name" value="PROTEIN DEFECTIVE IN MERISTEM SILENCING 3"/>
    <property type="match status" value="1"/>
</dbReference>
<keyword evidence="1" id="KW-0175">Coiled coil</keyword>
<protein>
    <recommendedName>
        <fullName evidence="5">Protein DEFECTIVE IN MERISTEM SILENCING 3</fullName>
    </recommendedName>
</protein>
<keyword evidence="4" id="KW-1185">Reference proteome</keyword>
<dbReference type="AlphaFoldDB" id="A0AAD4XJ27"/>
<dbReference type="EMBL" id="JAJJMB010008995">
    <property type="protein sequence ID" value="KAI3917398.1"/>
    <property type="molecule type" value="Genomic_DNA"/>
</dbReference>
<evidence type="ECO:0000313" key="3">
    <source>
        <dbReference type="EMBL" id="KAI3917398.1"/>
    </source>
</evidence>
<comment type="caution">
    <text evidence="3">The sequence shown here is derived from an EMBL/GenBank/DDBJ whole genome shotgun (WGS) entry which is preliminary data.</text>
</comment>